<organism evidence="1 2">
    <name type="scientific">Eumeta variegata</name>
    <name type="common">Bagworm moth</name>
    <name type="synonym">Eumeta japonica</name>
    <dbReference type="NCBI Taxonomy" id="151549"/>
    <lineage>
        <taxon>Eukaryota</taxon>
        <taxon>Metazoa</taxon>
        <taxon>Ecdysozoa</taxon>
        <taxon>Arthropoda</taxon>
        <taxon>Hexapoda</taxon>
        <taxon>Insecta</taxon>
        <taxon>Pterygota</taxon>
        <taxon>Neoptera</taxon>
        <taxon>Endopterygota</taxon>
        <taxon>Lepidoptera</taxon>
        <taxon>Glossata</taxon>
        <taxon>Ditrysia</taxon>
        <taxon>Tineoidea</taxon>
        <taxon>Psychidae</taxon>
        <taxon>Oiketicinae</taxon>
        <taxon>Eumeta</taxon>
    </lineage>
</organism>
<evidence type="ECO:0000313" key="2">
    <source>
        <dbReference type="Proteomes" id="UP000299102"/>
    </source>
</evidence>
<gene>
    <name evidence="1" type="ORF">EVAR_82946_1</name>
</gene>
<evidence type="ECO:0000313" key="1">
    <source>
        <dbReference type="EMBL" id="GBP57234.1"/>
    </source>
</evidence>
<comment type="caution">
    <text evidence="1">The sequence shown here is derived from an EMBL/GenBank/DDBJ whole genome shotgun (WGS) entry which is preliminary data.</text>
</comment>
<protein>
    <submittedName>
        <fullName evidence="1">Uncharacterized protein</fullName>
    </submittedName>
</protein>
<dbReference type="OrthoDB" id="10050074at2759"/>
<proteinExistence type="predicted"/>
<dbReference type="EMBL" id="BGZK01000711">
    <property type="protein sequence ID" value="GBP57234.1"/>
    <property type="molecule type" value="Genomic_DNA"/>
</dbReference>
<keyword evidence="2" id="KW-1185">Reference proteome</keyword>
<accession>A0A4C1X4G0</accession>
<name>A0A4C1X4G0_EUMVA</name>
<dbReference type="AlphaFoldDB" id="A0A4C1X4G0"/>
<sequence>MIGRKRKISQRNERTLYLMCIRPTSNGRPLVLQKFGTSRDLEFPTINKFMKDASKRFFDMAQNHPNPFIVSAASNEPPPAHHFLRRPRNVLSDLPDAFNSEVEKLSEAKNMQIDNTPLRP</sequence>
<dbReference type="Proteomes" id="UP000299102">
    <property type="component" value="Unassembled WGS sequence"/>
</dbReference>
<reference evidence="1 2" key="1">
    <citation type="journal article" date="2019" name="Commun. Biol.">
        <title>The bagworm genome reveals a unique fibroin gene that provides high tensile strength.</title>
        <authorList>
            <person name="Kono N."/>
            <person name="Nakamura H."/>
            <person name="Ohtoshi R."/>
            <person name="Tomita M."/>
            <person name="Numata K."/>
            <person name="Arakawa K."/>
        </authorList>
    </citation>
    <scope>NUCLEOTIDE SEQUENCE [LARGE SCALE GENOMIC DNA]</scope>
</reference>